<dbReference type="InterPro" id="IPR005119">
    <property type="entry name" value="LysR_subst-bd"/>
</dbReference>
<evidence type="ECO:0000256" key="3">
    <source>
        <dbReference type="ARBA" id="ARBA00023125"/>
    </source>
</evidence>
<keyword evidence="9" id="KW-0614">Plasmid</keyword>
<evidence type="ECO:0000256" key="5">
    <source>
        <dbReference type="ARBA" id="ARBA00054626"/>
    </source>
</evidence>
<evidence type="ECO:0000313" key="9">
    <source>
        <dbReference type="EMBL" id="QFY63602.1"/>
    </source>
</evidence>
<organism evidence="9 10">
    <name type="scientific">Rhizobium grahamii</name>
    <dbReference type="NCBI Taxonomy" id="1120045"/>
    <lineage>
        <taxon>Bacteria</taxon>
        <taxon>Pseudomonadati</taxon>
        <taxon>Pseudomonadota</taxon>
        <taxon>Alphaproteobacteria</taxon>
        <taxon>Hyphomicrobiales</taxon>
        <taxon>Rhizobiaceae</taxon>
        <taxon>Rhizobium/Agrobacterium group</taxon>
        <taxon>Rhizobium</taxon>
    </lineage>
</organism>
<dbReference type="Proteomes" id="UP000326881">
    <property type="component" value="Plasmid unnamed"/>
</dbReference>
<evidence type="ECO:0000313" key="10">
    <source>
        <dbReference type="Proteomes" id="UP000326881"/>
    </source>
</evidence>
<dbReference type="OrthoDB" id="9813056at2"/>
<dbReference type="PROSITE" id="PS50931">
    <property type="entry name" value="HTH_LYSR"/>
    <property type="match status" value="1"/>
</dbReference>
<protein>
    <recommendedName>
        <fullName evidence="6">HTH-type transcriptional regulator TtuA</fullName>
    </recommendedName>
    <alternativeName>
        <fullName evidence="7">Tartrate utilization transcriptional regulator</fullName>
    </alternativeName>
</protein>
<evidence type="ECO:0000256" key="1">
    <source>
        <dbReference type="ARBA" id="ARBA00009437"/>
    </source>
</evidence>
<dbReference type="SUPFAM" id="SSF53850">
    <property type="entry name" value="Periplasmic binding protein-like II"/>
    <property type="match status" value="1"/>
</dbReference>
<dbReference type="SUPFAM" id="SSF46785">
    <property type="entry name" value="Winged helix' DNA-binding domain"/>
    <property type="match status" value="1"/>
</dbReference>
<dbReference type="Gene3D" id="3.40.190.290">
    <property type="match status" value="1"/>
</dbReference>
<proteinExistence type="inferred from homology"/>
<dbReference type="RefSeq" id="WP_153273559.1">
    <property type="nucleotide sequence ID" value="NZ_CP043499.1"/>
</dbReference>
<dbReference type="FunFam" id="1.10.10.10:FF:000001">
    <property type="entry name" value="LysR family transcriptional regulator"/>
    <property type="match status" value="1"/>
</dbReference>
<dbReference type="PRINTS" id="PR00039">
    <property type="entry name" value="HTHLYSR"/>
</dbReference>
<dbReference type="KEGG" id="rgr:FZ934_25525"/>
<reference evidence="9 10" key="1">
    <citation type="submission" date="2019-08" db="EMBL/GenBank/DDBJ databases">
        <title>Prosopis cineraria nodule microbiome.</title>
        <authorList>
            <person name="Ali R."/>
            <person name="Chaluvadi S.R."/>
            <person name="Wang X."/>
        </authorList>
    </citation>
    <scope>NUCLEOTIDE SEQUENCE [LARGE SCALE GENOMIC DNA]</scope>
    <source>
        <strain evidence="9 10">BG7</strain>
        <plasmid evidence="9 10">unnamed</plasmid>
    </source>
</reference>
<dbReference type="PANTHER" id="PTHR30537">
    <property type="entry name" value="HTH-TYPE TRANSCRIPTIONAL REGULATOR"/>
    <property type="match status" value="1"/>
</dbReference>
<dbReference type="Gene3D" id="1.10.10.10">
    <property type="entry name" value="Winged helix-like DNA-binding domain superfamily/Winged helix DNA-binding domain"/>
    <property type="match status" value="1"/>
</dbReference>
<comment type="function">
    <text evidence="5">Transcriptional regulator of the ttuABCDE tartrate utilization operon.</text>
</comment>
<keyword evidence="2" id="KW-0805">Transcription regulation</keyword>
<gene>
    <name evidence="9" type="ORF">FZ934_25525</name>
</gene>
<evidence type="ECO:0000256" key="2">
    <source>
        <dbReference type="ARBA" id="ARBA00023015"/>
    </source>
</evidence>
<feature type="domain" description="HTH lysR-type" evidence="8">
    <location>
        <begin position="12"/>
        <end position="67"/>
    </location>
</feature>
<dbReference type="GO" id="GO:0043565">
    <property type="term" value="F:sequence-specific DNA binding"/>
    <property type="evidence" value="ECO:0007669"/>
    <property type="project" value="TreeGrafter"/>
</dbReference>
<evidence type="ECO:0000256" key="4">
    <source>
        <dbReference type="ARBA" id="ARBA00023163"/>
    </source>
</evidence>
<dbReference type="EMBL" id="CP043499">
    <property type="protein sequence ID" value="QFY63602.1"/>
    <property type="molecule type" value="Genomic_DNA"/>
</dbReference>
<evidence type="ECO:0000256" key="7">
    <source>
        <dbReference type="ARBA" id="ARBA00083243"/>
    </source>
</evidence>
<dbReference type="InterPro" id="IPR036390">
    <property type="entry name" value="WH_DNA-bd_sf"/>
</dbReference>
<dbReference type="Pfam" id="PF00126">
    <property type="entry name" value="HTH_1"/>
    <property type="match status" value="1"/>
</dbReference>
<dbReference type="Pfam" id="PF03466">
    <property type="entry name" value="LysR_substrate"/>
    <property type="match status" value="1"/>
</dbReference>
<evidence type="ECO:0000256" key="6">
    <source>
        <dbReference type="ARBA" id="ARBA00067332"/>
    </source>
</evidence>
<dbReference type="InterPro" id="IPR036388">
    <property type="entry name" value="WH-like_DNA-bd_sf"/>
</dbReference>
<accession>A0A5Q0CE39</accession>
<name>A0A5Q0CE39_9HYPH</name>
<keyword evidence="10" id="KW-1185">Reference proteome</keyword>
<dbReference type="GO" id="GO:0003700">
    <property type="term" value="F:DNA-binding transcription factor activity"/>
    <property type="evidence" value="ECO:0007669"/>
    <property type="project" value="InterPro"/>
</dbReference>
<dbReference type="InterPro" id="IPR058163">
    <property type="entry name" value="LysR-type_TF_proteobact-type"/>
</dbReference>
<keyword evidence="4" id="KW-0804">Transcription</keyword>
<dbReference type="GO" id="GO:0006351">
    <property type="term" value="P:DNA-templated transcription"/>
    <property type="evidence" value="ECO:0007669"/>
    <property type="project" value="TreeGrafter"/>
</dbReference>
<dbReference type="AlphaFoldDB" id="A0A5Q0CE39"/>
<keyword evidence="3" id="KW-0238">DNA-binding</keyword>
<sequence>MPKFRTIQSSGFTELRAAITVAECLSFRAAADALGMSATALSSNVRMLENRLGIRLFNRTTRSVSLTSAGEEFIRRVAPSLSEIERAMDAAGSHGTTPSGTLRINSSVTAAHEILSPLLRDYLSKYPDVQVEVTTETRLVDVVLEGCDVGIRLAESIPADMVAVPLPFNLDFCVVGSPEYLDSNPAPQKPADLINHSCIKAAIPNGSTYRWEFEEQGRAHAVEVHGSLTLDDQNLMLKAALDGMGLAYISRAVAREAVDMGRLRSVLDDWTPRHSRLCLYYPRNRNPSAALRALISQIRAEPDRS</sequence>
<comment type="similarity">
    <text evidence="1">Belongs to the LysR transcriptional regulatory family.</text>
</comment>
<evidence type="ECO:0000259" key="8">
    <source>
        <dbReference type="PROSITE" id="PS50931"/>
    </source>
</evidence>
<geneLocation type="plasmid" evidence="9 10">
    <name>unnamed</name>
</geneLocation>
<dbReference type="PANTHER" id="PTHR30537:SF1">
    <property type="entry name" value="HTH-TYPE TRANSCRIPTIONAL REGULATOR PGRR"/>
    <property type="match status" value="1"/>
</dbReference>
<dbReference type="InterPro" id="IPR000847">
    <property type="entry name" value="LysR_HTH_N"/>
</dbReference>